<keyword evidence="2" id="KW-0813">Transport</keyword>
<feature type="transmembrane region" description="Helical" evidence="7">
    <location>
        <begin position="408"/>
        <end position="428"/>
    </location>
</feature>
<keyword evidence="6" id="KW-0046">Antibiotic resistance</keyword>
<feature type="transmembrane region" description="Helical" evidence="7">
    <location>
        <begin position="337"/>
        <end position="356"/>
    </location>
</feature>
<dbReference type="Pfam" id="PF07690">
    <property type="entry name" value="MFS_1"/>
    <property type="match status" value="1"/>
</dbReference>
<dbReference type="Proteomes" id="UP001340816">
    <property type="component" value="Chromosome"/>
</dbReference>
<gene>
    <name evidence="9" type="ORF">OHB35_44270</name>
</gene>
<keyword evidence="10" id="KW-1185">Reference proteome</keyword>
<sequence length="476" mass="49299">MNAAAALFVCTALAYAIATNMLTPLLPSLQQQYGIGPVAALWLTLSTLLGGALFVPSMCRLGDLMRWRKQIIVVALGCLTIGGALAAVSDSLELLIVARVITGMGAASTPMMTGIAAQYFTETRRKASVALISSGVFLGAGFGGTLASLLITRPDGFRILFWLTAAVPFAAMIAALLVVPKDPPAPADPGGGRRPRALDLPGAIGFIVPVAALVVAFSFAARWGWTSLPFFTLVVGGLVVFMVWTRVERRTRDPLVDISVFFSRPVLIANSASVLGGFLIFGSIASTSTIMQLPPLPGVGGLGTSAVKATLLILPAELMIVWMAPVVAILTRRYGKGIFLTVGPLVQAAGYLMLFVDHSGVGALFLGVLVIGTGTGISCSAWVLVYVDDIAPEHVGRVSAIAPILSQGVGGSISGAIFGAIVTSFALPKTGLPSIEAFEVFWLVSIGVGVAGSAVGLTYLRSFGRRSTARPEPASA</sequence>
<reference evidence="9 10" key="1">
    <citation type="submission" date="2022-10" db="EMBL/GenBank/DDBJ databases">
        <title>The complete genomes of actinobacterial strains from the NBC collection.</title>
        <authorList>
            <person name="Joergensen T.S."/>
            <person name="Alvarez Arevalo M."/>
            <person name="Sterndorff E.B."/>
            <person name="Faurdal D."/>
            <person name="Vuksanovic O."/>
            <person name="Mourched A.-S."/>
            <person name="Charusanti P."/>
            <person name="Shaw S."/>
            <person name="Blin K."/>
            <person name="Weber T."/>
        </authorList>
    </citation>
    <scope>NUCLEOTIDE SEQUENCE [LARGE SCALE GENOMIC DNA]</scope>
    <source>
        <strain evidence="9 10">NBC 01752</strain>
    </source>
</reference>
<name>A0ABZ1HQA3_STRPH</name>
<proteinExistence type="predicted"/>
<evidence type="ECO:0000313" key="9">
    <source>
        <dbReference type="EMBL" id="WSD19691.1"/>
    </source>
</evidence>
<dbReference type="InterPro" id="IPR020846">
    <property type="entry name" value="MFS_dom"/>
</dbReference>
<feature type="transmembrane region" description="Helical" evidence="7">
    <location>
        <begin position="71"/>
        <end position="88"/>
    </location>
</feature>
<feature type="transmembrane region" description="Helical" evidence="7">
    <location>
        <begin position="157"/>
        <end position="179"/>
    </location>
</feature>
<feature type="transmembrane region" description="Helical" evidence="7">
    <location>
        <begin position="200"/>
        <end position="221"/>
    </location>
</feature>
<comment type="subcellular location">
    <subcellularLocation>
        <location evidence="1">Cell membrane</location>
        <topology evidence="1">Multi-pass membrane protein</topology>
    </subcellularLocation>
</comment>
<dbReference type="EMBL" id="CP109135">
    <property type="protein sequence ID" value="WSD19691.1"/>
    <property type="molecule type" value="Genomic_DNA"/>
</dbReference>
<evidence type="ECO:0000313" key="10">
    <source>
        <dbReference type="Proteomes" id="UP001340816"/>
    </source>
</evidence>
<evidence type="ECO:0000259" key="8">
    <source>
        <dbReference type="PROSITE" id="PS50850"/>
    </source>
</evidence>
<evidence type="ECO:0000256" key="6">
    <source>
        <dbReference type="ARBA" id="ARBA00023251"/>
    </source>
</evidence>
<feature type="transmembrane region" description="Helical" evidence="7">
    <location>
        <begin position="227"/>
        <end position="245"/>
    </location>
</feature>
<feature type="transmembrane region" description="Helical" evidence="7">
    <location>
        <begin position="129"/>
        <end position="151"/>
    </location>
</feature>
<accession>A0ABZ1HQA3</accession>
<dbReference type="RefSeq" id="WP_326761627.1">
    <property type="nucleotide sequence ID" value="NZ_CP109135.1"/>
</dbReference>
<feature type="transmembrane region" description="Helical" evidence="7">
    <location>
        <begin position="440"/>
        <end position="460"/>
    </location>
</feature>
<dbReference type="InterPro" id="IPR011701">
    <property type="entry name" value="MFS"/>
</dbReference>
<dbReference type="PANTHER" id="PTHR42718:SF9">
    <property type="entry name" value="MAJOR FACILITATOR SUPERFAMILY MULTIDRUG TRANSPORTER MFSC"/>
    <property type="match status" value="1"/>
</dbReference>
<evidence type="ECO:0000256" key="3">
    <source>
        <dbReference type="ARBA" id="ARBA00022692"/>
    </source>
</evidence>
<feature type="domain" description="Major facilitator superfamily (MFS) profile" evidence="8">
    <location>
        <begin position="4"/>
        <end position="463"/>
    </location>
</feature>
<evidence type="ECO:0000256" key="7">
    <source>
        <dbReference type="SAM" id="Phobius"/>
    </source>
</evidence>
<protein>
    <submittedName>
        <fullName evidence="9">MFS transporter</fullName>
    </submittedName>
</protein>
<dbReference type="PROSITE" id="PS50850">
    <property type="entry name" value="MFS"/>
    <property type="match status" value="1"/>
</dbReference>
<evidence type="ECO:0000256" key="1">
    <source>
        <dbReference type="ARBA" id="ARBA00004651"/>
    </source>
</evidence>
<evidence type="ECO:0000256" key="4">
    <source>
        <dbReference type="ARBA" id="ARBA00022989"/>
    </source>
</evidence>
<evidence type="ECO:0000256" key="5">
    <source>
        <dbReference type="ARBA" id="ARBA00023136"/>
    </source>
</evidence>
<feature type="transmembrane region" description="Helical" evidence="7">
    <location>
        <begin position="94"/>
        <end position="117"/>
    </location>
</feature>
<feature type="transmembrane region" description="Helical" evidence="7">
    <location>
        <begin position="40"/>
        <end position="59"/>
    </location>
</feature>
<feature type="transmembrane region" description="Helical" evidence="7">
    <location>
        <begin position="362"/>
        <end position="387"/>
    </location>
</feature>
<feature type="transmembrane region" description="Helical" evidence="7">
    <location>
        <begin position="311"/>
        <end position="330"/>
    </location>
</feature>
<keyword evidence="5 7" id="KW-0472">Membrane</keyword>
<feature type="transmembrane region" description="Helical" evidence="7">
    <location>
        <begin position="266"/>
        <end position="291"/>
    </location>
</feature>
<dbReference type="Gene3D" id="1.20.1250.20">
    <property type="entry name" value="MFS general substrate transporter like domains"/>
    <property type="match status" value="2"/>
</dbReference>
<evidence type="ECO:0000256" key="2">
    <source>
        <dbReference type="ARBA" id="ARBA00022448"/>
    </source>
</evidence>
<keyword evidence="3 7" id="KW-0812">Transmembrane</keyword>
<dbReference type="PANTHER" id="PTHR42718">
    <property type="entry name" value="MAJOR FACILITATOR SUPERFAMILY MULTIDRUG TRANSPORTER MFSC"/>
    <property type="match status" value="1"/>
</dbReference>
<dbReference type="InterPro" id="IPR036259">
    <property type="entry name" value="MFS_trans_sf"/>
</dbReference>
<keyword evidence="4 7" id="KW-1133">Transmembrane helix</keyword>
<dbReference type="SUPFAM" id="SSF103473">
    <property type="entry name" value="MFS general substrate transporter"/>
    <property type="match status" value="2"/>
</dbReference>
<organism evidence="9 10">
    <name type="scientific">Streptomyces phaeochromogenes</name>
    <dbReference type="NCBI Taxonomy" id="1923"/>
    <lineage>
        <taxon>Bacteria</taxon>
        <taxon>Bacillati</taxon>
        <taxon>Actinomycetota</taxon>
        <taxon>Actinomycetes</taxon>
        <taxon>Kitasatosporales</taxon>
        <taxon>Streptomycetaceae</taxon>
        <taxon>Streptomyces</taxon>
        <taxon>Streptomyces phaeochromogenes group</taxon>
    </lineage>
</organism>